<proteinExistence type="inferred from homology"/>
<dbReference type="Gene3D" id="3.20.20.60">
    <property type="entry name" value="Phosphoenolpyruvate-binding domains"/>
    <property type="match status" value="1"/>
</dbReference>
<evidence type="ECO:0000256" key="12">
    <source>
        <dbReference type="PIRSR" id="PIRSR000853-3"/>
    </source>
</evidence>
<comment type="caution">
    <text evidence="17">The sequence shown here is derived from an EMBL/GenBank/DDBJ whole genome shotgun (WGS) entry which is preliminary data.</text>
</comment>
<feature type="domain" description="Pyruvate phosphate dikinase AMP/ATP-binding" evidence="15">
    <location>
        <begin position="354"/>
        <end position="403"/>
    </location>
</feature>
<dbReference type="Gene3D" id="3.30.470.20">
    <property type="entry name" value="ATP-grasp fold, B domain"/>
    <property type="match status" value="1"/>
</dbReference>
<dbReference type="NCBIfam" id="TIGR01828">
    <property type="entry name" value="pyru_phos_dikin"/>
    <property type="match status" value="1"/>
</dbReference>
<keyword evidence="18" id="KW-1185">Reference proteome</keyword>
<organism evidence="17 18">
    <name type="scientific">Triparma columacea</name>
    <dbReference type="NCBI Taxonomy" id="722753"/>
    <lineage>
        <taxon>Eukaryota</taxon>
        <taxon>Sar</taxon>
        <taxon>Stramenopiles</taxon>
        <taxon>Ochrophyta</taxon>
        <taxon>Bolidophyceae</taxon>
        <taxon>Parmales</taxon>
        <taxon>Triparmaceae</taxon>
        <taxon>Triparma</taxon>
    </lineage>
</organism>
<evidence type="ECO:0000313" key="17">
    <source>
        <dbReference type="EMBL" id="GMI22675.1"/>
    </source>
</evidence>
<dbReference type="Gene3D" id="1.10.189.10">
    <property type="entry name" value="Pyruvate Phosphate Dikinase, domain 2"/>
    <property type="match status" value="1"/>
</dbReference>
<keyword evidence="8" id="KW-0067">ATP-binding</keyword>
<evidence type="ECO:0000256" key="9">
    <source>
        <dbReference type="ARBA" id="ARBA00022842"/>
    </source>
</evidence>
<dbReference type="Pfam" id="PF01326">
    <property type="entry name" value="PPDK_N"/>
    <property type="match status" value="3"/>
</dbReference>
<dbReference type="InterPro" id="IPR008279">
    <property type="entry name" value="PEP-util_enz_mobile_dom"/>
</dbReference>
<evidence type="ECO:0000256" key="1">
    <source>
        <dbReference type="ARBA" id="ARBA00001946"/>
    </source>
</evidence>
<dbReference type="InterPro" id="IPR010121">
    <property type="entry name" value="Pyruvate_phosphate_dikinase"/>
</dbReference>
<dbReference type="Pfam" id="PF02896">
    <property type="entry name" value="PEP-utilizers_C"/>
    <property type="match status" value="1"/>
</dbReference>
<dbReference type="PROSITE" id="PS00742">
    <property type="entry name" value="PEP_ENZYMES_2"/>
    <property type="match status" value="1"/>
</dbReference>
<dbReference type="InterPro" id="IPR015813">
    <property type="entry name" value="Pyrv/PenolPyrv_kinase-like_dom"/>
</dbReference>
<evidence type="ECO:0000256" key="4">
    <source>
        <dbReference type="ARBA" id="ARBA00022679"/>
    </source>
</evidence>
<keyword evidence="9 12" id="KW-0460">Magnesium</keyword>
<comment type="catalytic activity">
    <reaction evidence="10">
        <text>pyruvate + phosphate + ATP = phosphoenolpyruvate + AMP + diphosphate + H(+)</text>
        <dbReference type="Rhea" id="RHEA:10756"/>
        <dbReference type="ChEBI" id="CHEBI:15361"/>
        <dbReference type="ChEBI" id="CHEBI:15378"/>
        <dbReference type="ChEBI" id="CHEBI:30616"/>
        <dbReference type="ChEBI" id="CHEBI:33019"/>
        <dbReference type="ChEBI" id="CHEBI:43474"/>
        <dbReference type="ChEBI" id="CHEBI:58702"/>
        <dbReference type="ChEBI" id="CHEBI:456215"/>
        <dbReference type="EC" id="2.7.9.1"/>
    </reaction>
</comment>
<dbReference type="Proteomes" id="UP001165065">
    <property type="component" value="Unassembled WGS sequence"/>
</dbReference>
<gene>
    <name evidence="17" type="ORF">TrCOL_g11391</name>
</gene>
<dbReference type="OrthoDB" id="6123450at2759"/>
<dbReference type="PROSITE" id="PS00370">
    <property type="entry name" value="PEP_ENZYMES_PHOS_SITE"/>
    <property type="match status" value="1"/>
</dbReference>
<feature type="chain" id="PRO_5040981326" description="Pyruvate, phosphate dikinase" evidence="13">
    <location>
        <begin position="20"/>
        <end position="927"/>
    </location>
</feature>
<evidence type="ECO:0000256" key="2">
    <source>
        <dbReference type="ARBA" id="ARBA00007837"/>
    </source>
</evidence>
<sequence length="927" mass="101002">MKLLALATLTALCVTAAQGFLPTPGAFMPRTMTTMRAVTSELASMLENAPINLFGKGEEGKGADSKWLLGGKGANLAEMSSIGLSVPPGFTLTTECCKAFCDPNKWNGEIHPDVWDATLESLKTIETKMGCEFGSDSNPLLLSVRSGAAISMPGMMDTVLNLGMNDVVVEALATKSNNPRFAWDSYRRFLEMFGNVVLELPRADFEEEIDNIKFEKGYFEDSELTVEDLKEVVAAFKKVYEKNSLSFPLDVYEQLRLSIGAVFKGWNGDRAIKYREVENIRDLLGTAVNVQAMVFGNMGQTSGTGVCFTRDPNSGDNELFGEFLIDAQGEDVVAGIRTPLPIADLSTAMPEVYKEFNENTKILEEHYGDMQDIEFTIQEGKLFMLQTRNGKRGGGAAVKIAVDLVKEGLVTKEQSISMVLPEHLDQLLHPSFSDTESASYKASVIAEGLPASPGAAVGEICFTNEKVVENAEKGIPSILVRDETSPDDIAGMYSAEGILTARGGMTSHAAVVARGWGRPCICGCSALKIDEEAKTLTIGDVTLKEGDVISLNGNTGEVMNSKIAVSPPTIKGDLQEFMNWVDDIREIDVLANADTPEDAREARKNGAVGIGLVRTEHMFFEPERIGQVRKLILSNTKEQEAEALASLLPFQRSDFEGIFEAMDGFPVTIRLLDPPLHEFLPSLEDKEILEKLASELSLSMEDLTTQIKDAAEVNPMLGLRGCRLGITRPEIIEMQARGVIEAALNAIEKGIDAKPDIMVPLVGKVEEFRNQAKLIRATADKVFAETGKTCDYRVGTMIEIPRAALTAHLIAEEADFFSFGSNDLTQMTFGYSRDDVGTFIPEYKSQGILLDDPFVTIDQEGVGSLVKRATEEGRKVKPDLKIGVCGEHGGDPRSVKFFYETGLSYVSCSPFRVPIARLAAAHAATKK</sequence>
<dbReference type="Gene3D" id="3.50.30.10">
    <property type="entry name" value="Phosphohistidine domain"/>
    <property type="match status" value="1"/>
</dbReference>
<accession>A0A9W7L2X3</accession>
<feature type="binding site" evidence="12">
    <location>
        <position position="799"/>
    </location>
    <ligand>
        <name>Mg(2+)</name>
        <dbReference type="ChEBI" id="CHEBI:18420"/>
    </ligand>
</feature>
<dbReference type="EC" id="2.7.9.1" evidence="3 10"/>
<evidence type="ECO:0000259" key="16">
    <source>
        <dbReference type="Pfam" id="PF02896"/>
    </source>
</evidence>
<feature type="domain" description="PEP-utilising enzyme mobile" evidence="14">
    <location>
        <begin position="477"/>
        <end position="556"/>
    </location>
</feature>
<dbReference type="AlphaFoldDB" id="A0A9W7L2X3"/>
<dbReference type="SUPFAM" id="SSF52009">
    <property type="entry name" value="Phosphohistidine domain"/>
    <property type="match status" value="1"/>
</dbReference>
<keyword evidence="4" id="KW-0808">Transferase</keyword>
<comment type="similarity">
    <text evidence="2 10">Belongs to the PEP-utilizing enzyme family.</text>
</comment>
<evidence type="ECO:0000256" key="7">
    <source>
        <dbReference type="ARBA" id="ARBA00022777"/>
    </source>
</evidence>
<protein>
    <recommendedName>
        <fullName evidence="3 10">Pyruvate, phosphate dikinase</fullName>
        <ecNumber evidence="3 10">2.7.9.1</ecNumber>
    </recommendedName>
</protein>
<evidence type="ECO:0000256" key="10">
    <source>
        <dbReference type="PIRNR" id="PIRNR000853"/>
    </source>
</evidence>
<evidence type="ECO:0000256" key="11">
    <source>
        <dbReference type="PIRSR" id="PIRSR000853-1"/>
    </source>
</evidence>
<dbReference type="InterPro" id="IPR013815">
    <property type="entry name" value="ATP_grasp_subdomain_1"/>
</dbReference>
<feature type="domain" description="Pyruvate phosphate dikinase AMP/ATP-binding" evidence="15">
    <location>
        <begin position="68"/>
        <end position="111"/>
    </location>
</feature>
<dbReference type="Gene3D" id="1.20.80.30">
    <property type="match status" value="1"/>
</dbReference>
<dbReference type="GO" id="GO:0016301">
    <property type="term" value="F:kinase activity"/>
    <property type="evidence" value="ECO:0007669"/>
    <property type="project" value="UniProtKB-UniRule"/>
</dbReference>
<dbReference type="PANTHER" id="PTHR22931">
    <property type="entry name" value="PHOSPHOENOLPYRUVATE DIKINASE-RELATED"/>
    <property type="match status" value="1"/>
</dbReference>
<feature type="active site" description="Tele-phosphohistidine intermediate" evidence="11">
    <location>
        <position position="508"/>
    </location>
</feature>
<reference evidence="18" key="1">
    <citation type="journal article" date="2023" name="Commun. Biol.">
        <title>Genome analysis of Parmales, the sister group of diatoms, reveals the evolutionary specialization of diatoms from phago-mixotrophs to photoautotrophs.</title>
        <authorList>
            <person name="Ban H."/>
            <person name="Sato S."/>
            <person name="Yoshikawa S."/>
            <person name="Yamada K."/>
            <person name="Nakamura Y."/>
            <person name="Ichinomiya M."/>
            <person name="Sato N."/>
            <person name="Blanc-Mathieu R."/>
            <person name="Endo H."/>
            <person name="Kuwata A."/>
            <person name="Ogata H."/>
        </authorList>
    </citation>
    <scope>NUCLEOTIDE SEQUENCE [LARGE SCALE GENOMIC DNA]</scope>
</reference>
<dbReference type="GO" id="GO:0050242">
    <property type="term" value="F:pyruvate, phosphate dikinase activity"/>
    <property type="evidence" value="ECO:0007669"/>
    <property type="project" value="UniProtKB-UniRule"/>
</dbReference>
<feature type="binding site" evidence="12">
    <location>
        <position position="823"/>
    </location>
    <ligand>
        <name>Mg(2+)</name>
        <dbReference type="ChEBI" id="CHEBI:18420"/>
    </ligand>
</feature>
<feature type="active site" description="Proton donor" evidence="11">
    <location>
        <position position="885"/>
    </location>
</feature>
<evidence type="ECO:0000313" key="18">
    <source>
        <dbReference type="Proteomes" id="UP001165065"/>
    </source>
</evidence>
<dbReference type="InterPro" id="IPR002192">
    <property type="entry name" value="PPDK_AMP/ATP-bd"/>
</dbReference>
<evidence type="ECO:0000256" key="13">
    <source>
        <dbReference type="SAM" id="SignalP"/>
    </source>
</evidence>
<keyword evidence="13" id="KW-0732">Signal</keyword>
<evidence type="ECO:0000256" key="6">
    <source>
        <dbReference type="ARBA" id="ARBA00022741"/>
    </source>
</evidence>
<dbReference type="Gene3D" id="3.30.1490.20">
    <property type="entry name" value="ATP-grasp fold, A domain"/>
    <property type="match status" value="1"/>
</dbReference>
<dbReference type="GO" id="GO:0005524">
    <property type="term" value="F:ATP binding"/>
    <property type="evidence" value="ECO:0007669"/>
    <property type="project" value="UniProtKB-UniRule"/>
</dbReference>
<dbReference type="Pfam" id="PF00391">
    <property type="entry name" value="PEP-utilizers"/>
    <property type="match status" value="1"/>
</dbReference>
<evidence type="ECO:0000259" key="14">
    <source>
        <dbReference type="Pfam" id="PF00391"/>
    </source>
</evidence>
<dbReference type="PIRSF" id="PIRSF000853">
    <property type="entry name" value="PPDK"/>
    <property type="match status" value="1"/>
</dbReference>
<keyword evidence="7" id="KW-0418">Kinase</keyword>
<dbReference type="GO" id="GO:0046872">
    <property type="term" value="F:metal ion binding"/>
    <property type="evidence" value="ECO:0007669"/>
    <property type="project" value="UniProtKB-UniRule"/>
</dbReference>
<evidence type="ECO:0000256" key="3">
    <source>
        <dbReference type="ARBA" id="ARBA00011994"/>
    </source>
</evidence>
<dbReference type="SUPFAM" id="SSF51621">
    <property type="entry name" value="Phosphoenolpyruvate/pyruvate domain"/>
    <property type="match status" value="1"/>
</dbReference>
<dbReference type="NCBIfam" id="NF004531">
    <property type="entry name" value="PRK05878.1"/>
    <property type="match status" value="1"/>
</dbReference>
<dbReference type="InterPro" id="IPR040442">
    <property type="entry name" value="Pyrv_kinase-like_dom_sf"/>
</dbReference>
<name>A0A9W7L2X3_9STRA</name>
<evidence type="ECO:0000259" key="15">
    <source>
        <dbReference type="Pfam" id="PF01326"/>
    </source>
</evidence>
<evidence type="ECO:0000256" key="5">
    <source>
        <dbReference type="ARBA" id="ARBA00022723"/>
    </source>
</evidence>
<dbReference type="SUPFAM" id="SSF56059">
    <property type="entry name" value="Glutathione synthetase ATP-binding domain-like"/>
    <property type="match status" value="1"/>
</dbReference>
<feature type="domain" description="PEP-utilising enzyme C-terminal" evidence="16">
    <location>
        <begin position="572"/>
        <end position="923"/>
    </location>
</feature>
<keyword evidence="6" id="KW-0547">Nucleotide-binding</keyword>
<evidence type="ECO:0000256" key="8">
    <source>
        <dbReference type="ARBA" id="ARBA00022840"/>
    </source>
</evidence>
<dbReference type="PANTHER" id="PTHR22931:SF9">
    <property type="entry name" value="PYRUVATE, PHOSPHATE DIKINASE 1, CHLOROPLASTIC"/>
    <property type="match status" value="1"/>
</dbReference>
<dbReference type="InterPro" id="IPR036637">
    <property type="entry name" value="Phosphohistidine_dom_sf"/>
</dbReference>
<comment type="cofactor">
    <cofactor evidence="1 10 12">
        <name>Mg(2+)</name>
        <dbReference type="ChEBI" id="CHEBI:18420"/>
    </cofactor>
</comment>
<feature type="signal peptide" evidence="13">
    <location>
        <begin position="1"/>
        <end position="19"/>
    </location>
</feature>
<dbReference type="InterPro" id="IPR018274">
    <property type="entry name" value="PEP_util_AS"/>
</dbReference>
<dbReference type="InterPro" id="IPR023151">
    <property type="entry name" value="PEP_util_CS"/>
</dbReference>
<keyword evidence="5 12" id="KW-0479">Metal-binding</keyword>
<dbReference type="InterPro" id="IPR000121">
    <property type="entry name" value="PEP_util_C"/>
</dbReference>
<feature type="domain" description="Pyruvate phosphate dikinase AMP/ATP-binding" evidence="15">
    <location>
        <begin position="120"/>
        <end position="339"/>
    </location>
</feature>
<dbReference type="EMBL" id="BRYA01000553">
    <property type="protein sequence ID" value="GMI22675.1"/>
    <property type="molecule type" value="Genomic_DNA"/>
</dbReference>